<evidence type="ECO:0000256" key="1">
    <source>
        <dbReference type="ARBA" id="ARBA00004236"/>
    </source>
</evidence>
<dbReference type="NCBIfam" id="TIGR01730">
    <property type="entry name" value="RND_mfp"/>
    <property type="match status" value="1"/>
</dbReference>
<protein>
    <submittedName>
        <fullName evidence="10">Multidrug efflux system subunit MdtA</fullName>
    </submittedName>
</protein>
<accession>A0A379GGT1</accession>
<evidence type="ECO:0000256" key="5">
    <source>
        <dbReference type="ARBA" id="ARBA00023136"/>
    </source>
</evidence>
<dbReference type="InterPro" id="IPR058625">
    <property type="entry name" value="MdtA-like_BSH"/>
</dbReference>
<dbReference type="AlphaFoldDB" id="A0A379GGT1"/>
<dbReference type="Gene3D" id="2.40.30.170">
    <property type="match status" value="1"/>
</dbReference>
<evidence type="ECO:0000259" key="9">
    <source>
        <dbReference type="Pfam" id="PF25944"/>
    </source>
</evidence>
<organism evidence="10 11">
    <name type="scientific">Proteus mirabilis</name>
    <dbReference type="NCBI Taxonomy" id="584"/>
    <lineage>
        <taxon>Bacteria</taxon>
        <taxon>Pseudomonadati</taxon>
        <taxon>Pseudomonadota</taxon>
        <taxon>Gammaproteobacteria</taxon>
        <taxon>Enterobacterales</taxon>
        <taxon>Morganellaceae</taxon>
        <taxon>Proteus</taxon>
    </lineage>
</organism>
<keyword evidence="4" id="KW-0997">Cell inner membrane</keyword>
<dbReference type="Proteomes" id="UP000254191">
    <property type="component" value="Unassembled WGS sequence"/>
</dbReference>
<feature type="region of interest" description="Disordered" evidence="6">
    <location>
        <begin position="35"/>
        <end position="63"/>
    </location>
</feature>
<dbReference type="SUPFAM" id="SSF111369">
    <property type="entry name" value="HlyD-like secretion proteins"/>
    <property type="match status" value="1"/>
</dbReference>
<dbReference type="InterPro" id="IPR058624">
    <property type="entry name" value="MdtA-like_HH"/>
</dbReference>
<keyword evidence="5" id="KW-0472">Membrane</keyword>
<dbReference type="Pfam" id="PF25944">
    <property type="entry name" value="Beta-barrel_RND"/>
    <property type="match status" value="1"/>
</dbReference>
<dbReference type="Pfam" id="PF25876">
    <property type="entry name" value="HH_MFP_RND"/>
    <property type="match status" value="1"/>
</dbReference>
<feature type="domain" description="Multidrug resistance protein MdtA-like beta-barrel" evidence="9">
    <location>
        <begin position="235"/>
        <end position="318"/>
    </location>
</feature>
<comment type="subcellular location">
    <subcellularLocation>
        <location evidence="1">Cell membrane</location>
    </subcellularLocation>
</comment>
<comment type="similarity">
    <text evidence="2">Belongs to the membrane fusion protein (MFP) (TC 8.A.1) family.</text>
</comment>
<evidence type="ECO:0000256" key="3">
    <source>
        <dbReference type="ARBA" id="ARBA00022475"/>
    </source>
</evidence>
<name>A0A379GGT1_PROMI</name>
<dbReference type="GO" id="GO:1990281">
    <property type="term" value="C:efflux pump complex"/>
    <property type="evidence" value="ECO:0007669"/>
    <property type="project" value="TreeGrafter"/>
</dbReference>
<dbReference type="InterPro" id="IPR058626">
    <property type="entry name" value="MdtA-like_b-barrel"/>
</dbReference>
<evidence type="ECO:0000259" key="7">
    <source>
        <dbReference type="Pfam" id="PF25876"/>
    </source>
</evidence>
<evidence type="ECO:0000259" key="8">
    <source>
        <dbReference type="Pfam" id="PF25917"/>
    </source>
</evidence>
<evidence type="ECO:0000256" key="4">
    <source>
        <dbReference type="ARBA" id="ARBA00022519"/>
    </source>
</evidence>
<dbReference type="Pfam" id="PF25917">
    <property type="entry name" value="BSH_RND"/>
    <property type="match status" value="1"/>
</dbReference>
<evidence type="ECO:0000256" key="6">
    <source>
        <dbReference type="SAM" id="MobiDB-lite"/>
    </source>
</evidence>
<gene>
    <name evidence="10" type="primary">mdtA</name>
    <name evidence="10" type="ORF">NCTC11938_04466</name>
</gene>
<keyword evidence="3" id="KW-1003">Cell membrane</keyword>
<dbReference type="Gene3D" id="1.10.287.470">
    <property type="entry name" value="Helix hairpin bin"/>
    <property type="match status" value="1"/>
</dbReference>
<feature type="domain" description="Multidrug resistance protein MdtA-like alpha-helical hairpin" evidence="7">
    <location>
        <begin position="128"/>
        <end position="198"/>
    </location>
</feature>
<evidence type="ECO:0000256" key="2">
    <source>
        <dbReference type="ARBA" id="ARBA00009477"/>
    </source>
</evidence>
<feature type="compositionally biased region" description="Polar residues" evidence="6">
    <location>
        <begin position="35"/>
        <end position="55"/>
    </location>
</feature>
<dbReference type="InterPro" id="IPR006143">
    <property type="entry name" value="RND_pump_MFP"/>
</dbReference>
<proteinExistence type="inferred from homology"/>
<dbReference type="PANTHER" id="PTHR30469">
    <property type="entry name" value="MULTIDRUG RESISTANCE PROTEIN MDTA"/>
    <property type="match status" value="1"/>
</dbReference>
<dbReference type="GO" id="GO:0015562">
    <property type="term" value="F:efflux transmembrane transporter activity"/>
    <property type="evidence" value="ECO:0007669"/>
    <property type="project" value="TreeGrafter"/>
</dbReference>
<dbReference type="PANTHER" id="PTHR30469:SF12">
    <property type="entry name" value="MULTIDRUG RESISTANCE PROTEIN MDTA"/>
    <property type="match status" value="1"/>
</dbReference>
<sequence>MNNNKKTKKRFSLIITLLIVIAGAIAYWQYSSNNSAPPVSKDTPTANTPNRSTAGSRRPPMPPVQVATSAQEDVPQFLTALGTVKAVNSVTVTSRVEGQLMALHFTEGQQVNQGDLLAEIDPRPFEVQLAQAKGQLAKDQATLANARLDLARYQKLAKTHLVSQQELDNQAALVKQSEASISIDKAAINNAQLQLTYSKITAPISGRVGLKQVDVGNYISGGSSTPIVVINQMDPVDVLFTLPEQDLSQVILARKNSPTLPVIALDRNNKIELAQGTLFSVDNQIDATTGTIKLKARFPQQESTLFPNQFVNIRLYVTTLEKAVVIPMQHYKWEMKDTLFGLLMRKTKSANSLLRLHHKMQIKLSLPQGYPLINVLSPMVWID</sequence>
<evidence type="ECO:0000313" key="11">
    <source>
        <dbReference type="Proteomes" id="UP000254191"/>
    </source>
</evidence>
<reference evidence="10 11" key="1">
    <citation type="submission" date="2018-06" db="EMBL/GenBank/DDBJ databases">
        <authorList>
            <consortium name="Pathogen Informatics"/>
            <person name="Doyle S."/>
        </authorList>
    </citation>
    <scope>NUCLEOTIDE SEQUENCE [LARGE SCALE GENOMIC DNA]</scope>
    <source>
        <strain evidence="10 11">NCTC11938</strain>
    </source>
</reference>
<dbReference type="NCBIfam" id="NF008589">
    <property type="entry name" value="PRK11556.1"/>
    <property type="match status" value="1"/>
</dbReference>
<dbReference type="Gene3D" id="2.40.50.100">
    <property type="match status" value="1"/>
</dbReference>
<evidence type="ECO:0000313" key="10">
    <source>
        <dbReference type="EMBL" id="SUC40176.1"/>
    </source>
</evidence>
<feature type="domain" description="Multidrug resistance protein MdtA-like barrel-sandwich hybrid" evidence="8">
    <location>
        <begin position="88"/>
        <end position="230"/>
    </location>
</feature>
<dbReference type="EMBL" id="UGTS01000006">
    <property type="protein sequence ID" value="SUC40176.1"/>
    <property type="molecule type" value="Genomic_DNA"/>
</dbReference>